<evidence type="ECO:0000256" key="2">
    <source>
        <dbReference type="ARBA" id="ARBA00005551"/>
    </source>
</evidence>
<feature type="transmembrane region" description="Helical" evidence="9">
    <location>
        <begin position="57"/>
        <end position="76"/>
    </location>
</feature>
<evidence type="ECO:0000256" key="4">
    <source>
        <dbReference type="ARBA" id="ARBA00022449"/>
    </source>
</evidence>
<dbReference type="PANTHER" id="PTHR42751">
    <property type="entry name" value="SODIUM/HYDROGEN EXCHANGER FAMILY/TRKA DOMAIN PROTEIN"/>
    <property type="match status" value="1"/>
</dbReference>
<proteinExistence type="inferred from homology"/>
<keyword evidence="6 9" id="KW-1133">Transmembrane helix</keyword>
<comment type="similarity">
    <text evidence="2">Belongs to the monovalent cation:proton antiporter 2 (CPA2) transporter (TC 2.A.37) family.</text>
</comment>
<dbReference type="InterPro" id="IPR036291">
    <property type="entry name" value="NAD(P)-bd_dom_sf"/>
</dbReference>
<dbReference type="AlphaFoldDB" id="A0A6G9I9D4"/>
<feature type="domain" description="RCK N-terminal" evidence="10">
    <location>
        <begin position="417"/>
        <end position="534"/>
    </location>
</feature>
<feature type="transmembrane region" description="Helical" evidence="9">
    <location>
        <begin position="33"/>
        <end position="51"/>
    </location>
</feature>
<dbReference type="GO" id="GO:0006813">
    <property type="term" value="P:potassium ion transport"/>
    <property type="evidence" value="ECO:0007669"/>
    <property type="project" value="InterPro"/>
</dbReference>
<feature type="transmembrane region" description="Helical" evidence="9">
    <location>
        <begin position="367"/>
        <end position="387"/>
    </location>
</feature>
<name>A0A6G9I9D4_9GAMM</name>
<dbReference type="EMBL" id="CP050253">
    <property type="protein sequence ID" value="QIQ20835.1"/>
    <property type="molecule type" value="Genomic_DNA"/>
</dbReference>
<feature type="transmembrane region" description="Helical" evidence="9">
    <location>
        <begin position="335"/>
        <end position="361"/>
    </location>
</feature>
<dbReference type="Pfam" id="PF00999">
    <property type="entry name" value="Na_H_Exchanger"/>
    <property type="match status" value="1"/>
</dbReference>
<evidence type="ECO:0000256" key="8">
    <source>
        <dbReference type="ARBA" id="ARBA00023136"/>
    </source>
</evidence>
<dbReference type="Gene3D" id="3.40.50.720">
    <property type="entry name" value="NAD(P)-binding Rossmann-like Domain"/>
    <property type="match status" value="1"/>
</dbReference>
<feature type="transmembrane region" description="Helical" evidence="9">
    <location>
        <begin position="149"/>
        <end position="172"/>
    </location>
</feature>
<dbReference type="SUPFAM" id="SSF51735">
    <property type="entry name" value="NAD(P)-binding Rossmann-fold domains"/>
    <property type="match status" value="1"/>
</dbReference>
<evidence type="ECO:0000313" key="12">
    <source>
        <dbReference type="Proteomes" id="UP000501168"/>
    </source>
</evidence>
<dbReference type="FunCoup" id="A0A6G9I9D4">
    <property type="interactions" value="314"/>
</dbReference>
<dbReference type="Proteomes" id="UP000501168">
    <property type="component" value="Chromosome"/>
</dbReference>
<gene>
    <name evidence="11" type="ORF">IPMB12_03565</name>
</gene>
<feature type="transmembrane region" description="Helical" evidence="9">
    <location>
        <begin position="88"/>
        <end position="112"/>
    </location>
</feature>
<dbReference type="InterPro" id="IPR038770">
    <property type="entry name" value="Na+/solute_symporter_sf"/>
</dbReference>
<evidence type="ECO:0000256" key="3">
    <source>
        <dbReference type="ARBA" id="ARBA00022448"/>
    </source>
</evidence>
<feature type="transmembrane region" description="Helical" evidence="9">
    <location>
        <begin position="118"/>
        <end position="137"/>
    </location>
</feature>
<dbReference type="GO" id="GO:1902600">
    <property type="term" value="P:proton transmembrane transport"/>
    <property type="evidence" value="ECO:0007669"/>
    <property type="project" value="InterPro"/>
</dbReference>
<protein>
    <submittedName>
        <fullName evidence="11">Kef family K(+) transporter</fullName>
    </submittedName>
</protein>
<evidence type="ECO:0000313" key="11">
    <source>
        <dbReference type="EMBL" id="QIQ20835.1"/>
    </source>
</evidence>
<dbReference type="PANTHER" id="PTHR42751:SF1">
    <property type="entry name" value="CATION_PROTON ANTIPORTER YBAL-RELATED"/>
    <property type="match status" value="1"/>
</dbReference>
<dbReference type="KEGG" id="orb:IPMB12_03565"/>
<keyword evidence="3" id="KW-0813">Transport</keyword>
<keyword evidence="5 9" id="KW-0812">Transmembrane</keyword>
<sequence>MHDTGPLISAIIGGIVLAALLGLLANRLKISPLVGYLIAGIICGPATPGYVADSAVISQLAEIGVILLMFAVGLHFSLKDLLSVKNIAIPGAVAQITVATLMGMGLAAALGWSMVTGLVFGLSLSTASTVVLLRALEERDLIESTRGRIAIGWLIVEDLAMVLTLVLLPAVVTTMNSDNANVVDILIEVSKTVGLVILFIIFMIIVGRRVIPWVLAKSASTGSDELFTLTVLGIALGIALAAVQLFGASFALGAFFAGMALTESELSQRAANNILPLKDAFAVLFFVSVGMLFDPEILISNPIATVVTVIIIIFGKSIAAYVLVRLFGHSKRTAFTISASLAQIGEFAYILAALGIALNVFPSEAHSLILAGSIISIVLNPFIFNLVERYLNKTENIVDKIIDPVAIVNQQVPEELTDHAIIVGHGRLGSTIAMQLQERNIPFVVVDTSLALVEKLRNEDMIAVFGNAGKLETLELAHLDRARWLIISTPNGYEAGEICFLAREARPDLEIYVRAFYDDEIEYISERGATQVITGEKEISAHILRLLHLDPAEPVIVPVKPEKEVIDIPEESNLPEGNGSPI</sequence>
<keyword evidence="4" id="KW-0050">Antiport</keyword>
<dbReference type="NCBIfam" id="NF007950">
    <property type="entry name" value="PRK10669.1"/>
    <property type="match status" value="1"/>
</dbReference>
<dbReference type="InterPro" id="IPR006153">
    <property type="entry name" value="Cation/H_exchanger_TM"/>
</dbReference>
<organism evidence="11 12">
    <name type="scientific">Zophobihabitans entericus</name>
    <dbReference type="NCBI Taxonomy" id="1635327"/>
    <lineage>
        <taxon>Bacteria</taxon>
        <taxon>Pseudomonadati</taxon>
        <taxon>Pseudomonadota</taxon>
        <taxon>Gammaproteobacteria</taxon>
        <taxon>Orbales</taxon>
        <taxon>Orbaceae</taxon>
        <taxon>Zophobihabitans</taxon>
    </lineage>
</organism>
<comment type="subcellular location">
    <subcellularLocation>
        <location evidence="1">Membrane</location>
        <topology evidence="1">Multi-pass membrane protein</topology>
    </subcellularLocation>
</comment>
<evidence type="ECO:0000256" key="1">
    <source>
        <dbReference type="ARBA" id="ARBA00004141"/>
    </source>
</evidence>
<feature type="transmembrane region" description="Helical" evidence="9">
    <location>
        <begin position="6"/>
        <end position="26"/>
    </location>
</feature>
<evidence type="ECO:0000256" key="9">
    <source>
        <dbReference type="SAM" id="Phobius"/>
    </source>
</evidence>
<dbReference type="InterPro" id="IPR003148">
    <property type="entry name" value="RCK_N"/>
</dbReference>
<dbReference type="InParanoid" id="A0A6G9I9D4"/>
<keyword evidence="7" id="KW-0406">Ion transport</keyword>
<dbReference type="GO" id="GO:0015297">
    <property type="term" value="F:antiporter activity"/>
    <property type="evidence" value="ECO:0007669"/>
    <property type="project" value="UniProtKB-KW"/>
</dbReference>
<dbReference type="GO" id="GO:0016020">
    <property type="term" value="C:membrane"/>
    <property type="evidence" value="ECO:0007669"/>
    <property type="project" value="UniProtKB-SubCell"/>
</dbReference>
<accession>A0A6G9I9D4</accession>
<dbReference type="PROSITE" id="PS51201">
    <property type="entry name" value="RCK_N"/>
    <property type="match status" value="1"/>
</dbReference>
<feature type="transmembrane region" description="Helical" evidence="9">
    <location>
        <begin position="192"/>
        <end position="211"/>
    </location>
</feature>
<evidence type="ECO:0000256" key="7">
    <source>
        <dbReference type="ARBA" id="ARBA00023065"/>
    </source>
</evidence>
<keyword evidence="8 9" id="KW-0472">Membrane</keyword>
<feature type="transmembrane region" description="Helical" evidence="9">
    <location>
        <begin position="223"/>
        <end position="240"/>
    </location>
</feature>
<evidence type="ECO:0000256" key="5">
    <source>
        <dbReference type="ARBA" id="ARBA00022692"/>
    </source>
</evidence>
<evidence type="ECO:0000259" key="10">
    <source>
        <dbReference type="PROSITE" id="PS51201"/>
    </source>
</evidence>
<dbReference type="Pfam" id="PF02254">
    <property type="entry name" value="TrkA_N"/>
    <property type="match status" value="1"/>
</dbReference>
<feature type="transmembrane region" description="Helical" evidence="9">
    <location>
        <begin position="299"/>
        <end position="323"/>
    </location>
</feature>
<dbReference type="Gene3D" id="1.20.1530.20">
    <property type="match status" value="1"/>
</dbReference>
<keyword evidence="12" id="KW-1185">Reference proteome</keyword>
<evidence type="ECO:0000256" key="6">
    <source>
        <dbReference type="ARBA" id="ARBA00022989"/>
    </source>
</evidence>
<reference evidence="11 12" key="1">
    <citation type="submission" date="2020-03" db="EMBL/GenBank/DDBJ databases">
        <title>Complete genome sequence of Orbus sp. IPMB12 (BCRC 80908).</title>
        <authorList>
            <person name="Lo W.-S."/>
            <person name="Chang T.-H."/>
            <person name="Kuo C.-H."/>
        </authorList>
    </citation>
    <scope>NUCLEOTIDE SEQUENCE [LARGE SCALE GENOMIC DNA]</scope>
    <source>
        <strain evidence="11 12">IPMB12</strain>
    </source>
</reference>